<evidence type="ECO:0000313" key="4">
    <source>
        <dbReference type="Proteomes" id="UP001177744"/>
    </source>
</evidence>
<dbReference type="Pfam" id="PF02093">
    <property type="entry name" value="Gag_p30"/>
    <property type="match status" value="1"/>
</dbReference>
<evidence type="ECO:0000259" key="2">
    <source>
        <dbReference type="Pfam" id="PF17919"/>
    </source>
</evidence>
<dbReference type="Proteomes" id="UP001177744">
    <property type="component" value="Unassembled WGS sequence"/>
</dbReference>
<dbReference type="Gene3D" id="3.10.20.370">
    <property type="match status" value="1"/>
</dbReference>
<evidence type="ECO:0000259" key="1">
    <source>
        <dbReference type="Pfam" id="PF02093"/>
    </source>
</evidence>
<dbReference type="SUPFAM" id="SSF56672">
    <property type="entry name" value="DNA/RNA polymerases"/>
    <property type="match status" value="1"/>
</dbReference>
<feature type="domain" description="Reverse transcriptase/retrotransposon-derived protein RNase H-like" evidence="2">
    <location>
        <begin position="107"/>
        <end position="205"/>
    </location>
</feature>
<dbReference type="InterPro" id="IPR036397">
    <property type="entry name" value="RNaseH_sf"/>
</dbReference>
<dbReference type="PANTHER" id="PTHR33064:SF29">
    <property type="entry name" value="PEPTIDASE A2 DOMAIN-CONTAINING PROTEIN-RELATED"/>
    <property type="match status" value="1"/>
</dbReference>
<gene>
    <name evidence="3" type="ORF">QTO34_014250</name>
</gene>
<reference evidence="3" key="1">
    <citation type="submission" date="2023-06" db="EMBL/GenBank/DDBJ databases">
        <title>Reference genome for the Northern bat (Eptesicus nilssonii), a most northern bat species.</title>
        <authorList>
            <person name="Laine V.N."/>
            <person name="Pulliainen A.T."/>
            <person name="Lilley T.M."/>
        </authorList>
    </citation>
    <scope>NUCLEOTIDE SEQUENCE</scope>
    <source>
        <strain evidence="3">BLF_Eptnil</strain>
        <tissue evidence="3">Kidney</tissue>
    </source>
</reference>
<dbReference type="InterPro" id="IPR012337">
    <property type="entry name" value="RNaseH-like_sf"/>
</dbReference>
<dbReference type="SUPFAM" id="SSF53098">
    <property type="entry name" value="Ribonuclease H-like"/>
    <property type="match status" value="2"/>
</dbReference>
<name>A0AA40LTV1_CNENI</name>
<organism evidence="3 4">
    <name type="scientific">Cnephaeus nilssonii</name>
    <name type="common">Northern bat</name>
    <name type="synonym">Eptesicus nilssonii</name>
    <dbReference type="NCBI Taxonomy" id="3371016"/>
    <lineage>
        <taxon>Eukaryota</taxon>
        <taxon>Metazoa</taxon>
        <taxon>Chordata</taxon>
        <taxon>Craniata</taxon>
        <taxon>Vertebrata</taxon>
        <taxon>Euteleostomi</taxon>
        <taxon>Mammalia</taxon>
        <taxon>Eutheria</taxon>
        <taxon>Laurasiatheria</taxon>
        <taxon>Chiroptera</taxon>
        <taxon>Yangochiroptera</taxon>
        <taxon>Vespertilionidae</taxon>
        <taxon>Cnephaeus</taxon>
    </lineage>
</organism>
<dbReference type="AlphaFoldDB" id="A0AA40LTV1"/>
<sequence length="585" mass="65282">MDRSRRGGIRTVDLDKASSGIQELPYLVYVALNQDLKEYRHSHAGVTLLQYVDDLLLATGDQEKCQQATQDLLDRLGYHYWPRRPSSAQPSQALYLAAEGKNPGLSWTDVEEKAFQKLKQALVSAPALALPDLTKPFQLYVAESQGVAKGELTQTLGPWKRPVAYLSKRLDPVAAGWPGCLKAIAATTILVKETSKLTFGQDLQVVVPHAVETLLHSPPERWLSNAHVTQYQVLLLDPPRVSFLKTTALNPATFLPDEGAETPLHDCEETLTTLTSLRAHLTDQPIFNPEETLFTDGNSFVENGIKYARAAVVTQERVIWAQSLGHGTSAQKAELIALTQALRWTEAYPTRAETAQVVVKKLLSEILPRFGLPLFMGSDNGPAFIAKVGGKKRWIPRTQVKKADETAERWTARRTENPLKILAYVSLLISYRKYTITLGKEGLKARAKKPTYMAKTSEVSQKPDESPAAFYERLCEAYWIYTPFDPGAPEYQTMVNAAFDLQAVNDAVITLHSVLLNPYTSDGQPFELGVSNFAKKLSITRVVCHFEEKTLFRKCFILRSSKCFILGMRPPQRPCVIRNGYACQC</sequence>
<dbReference type="InterPro" id="IPR051320">
    <property type="entry name" value="Viral_Replic_Matur_Polypro"/>
</dbReference>
<dbReference type="GO" id="GO:0019068">
    <property type="term" value="P:virion assembly"/>
    <property type="evidence" value="ECO:0007669"/>
    <property type="project" value="InterPro"/>
</dbReference>
<dbReference type="InterPro" id="IPR041577">
    <property type="entry name" value="RT_RNaseH_2"/>
</dbReference>
<dbReference type="InterPro" id="IPR043502">
    <property type="entry name" value="DNA/RNA_pol_sf"/>
</dbReference>
<protein>
    <submittedName>
        <fullName evidence="3">Uncharacterized protein</fullName>
    </submittedName>
</protein>
<dbReference type="PANTHER" id="PTHR33064">
    <property type="entry name" value="POL PROTEIN"/>
    <property type="match status" value="1"/>
</dbReference>
<dbReference type="Gene3D" id="3.30.70.270">
    <property type="match status" value="1"/>
</dbReference>
<dbReference type="GO" id="GO:0006259">
    <property type="term" value="P:DNA metabolic process"/>
    <property type="evidence" value="ECO:0007669"/>
    <property type="project" value="UniProtKB-ARBA"/>
</dbReference>
<dbReference type="Pfam" id="PF17919">
    <property type="entry name" value="RT_RNaseH_2"/>
    <property type="match status" value="1"/>
</dbReference>
<dbReference type="InterPro" id="IPR043128">
    <property type="entry name" value="Rev_trsase/Diguanyl_cyclase"/>
</dbReference>
<dbReference type="Gene3D" id="3.30.420.10">
    <property type="entry name" value="Ribonuclease H-like superfamily/Ribonuclease H"/>
    <property type="match status" value="1"/>
</dbReference>
<keyword evidence="4" id="KW-1185">Reference proteome</keyword>
<proteinExistence type="predicted"/>
<dbReference type="EMBL" id="JAULJE010000004">
    <property type="protein sequence ID" value="KAK1343697.1"/>
    <property type="molecule type" value="Genomic_DNA"/>
</dbReference>
<dbReference type="GO" id="GO:0003676">
    <property type="term" value="F:nucleic acid binding"/>
    <property type="evidence" value="ECO:0007669"/>
    <property type="project" value="InterPro"/>
</dbReference>
<feature type="domain" description="Core shell protein Gag P30" evidence="1">
    <location>
        <begin position="440"/>
        <end position="507"/>
    </location>
</feature>
<evidence type="ECO:0000313" key="3">
    <source>
        <dbReference type="EMBL" id="KAK1343697.1"/>
    </source>
</evidence>
<dbReference type="InterPro" id="IPR003036">
    <property type="entry name" value="Gag_P30"/>
</dbReference>
<comment type="caution">
    <text evidence="3">The sequence shown here is derived from an EMBL/GenBank/DDBJ whole genome shotgun (WGS) entry which is preliminary data.</text>
</comment>
<accession>A0AA40LTV1</accession>